<name>Q36330_CHOCR</name>
<keyword evidence="1" id="KW-0496">Mitochondrion</keyword>
<reference evidence="1" key="2">
    <citation type="journal article" date="1995" name="J. Mol. Evol.">
        <title>DNA sequence, structure, and phylogenetic relationship of the mitochondrial small-subunit rRNA from the red alga Chondrus crispus (Gigartinales rhodophytes).</title>
        <authorList>
            <person name="Leblanc C."/>
            <person name="Kloareg B."/>
            <person name="Loiseaux-de Goer S."/>
            <person name="Boyen C."/>
        </authorList>
    </citation>
    <scope>NUCLEOTIDE SEQUENCE</scope>
    <source>
        <tissue evidence="1">Apices</tissue>
    </source>
</reference>
<reference evidence="1" key="1">
    <citation type="journal article" date="1995" name="J. Mol. Biol.">
        <title>Complete sequence of the mitochondrial DNA of the rhodophyte Chondrus crispus (Gigartinales). Gene content and genome organization.</title>
        <authorList>
            <person name="Leblanc C."/>
            <person name="Boyen C."/>
            <person name="Richard O."/>
            <person name="Bonnard G."/>
            <person name="Grienenberger J.M."/>
            <person name="Kloareg B."/>
        </authorList>
    </citation>
    <scope>NUCLEOTIDE SEQUENCE</scope>
    <source>
        <tissue evidence="1">Apices</tissue>
    </source>
</reference>
<accession>Q36330</accession>
<geneLocation type="mitochondrion" evidence="1"/>
<gene>
    <name evidence="1" type="primary">putative orf66</name>
</gene>
<sequence>MSKHRLVIRKFPKSKLSLIFTYSNENWIILVSLIKIKREIVSNGEWKQKGYYIKIQLKNYLLLWKV</sequence>
<dbReference type="EMBL" id="Z47547">
    <property type="protein sequence ID" value="CAA87599.1"/>
    <property type="molecule type" value="Genomic_DNA"/>
</dbReference>
<proteinExistence type="predicted"/>
<dbReference type="PIR" id="S59083">
    <property type="entry name" value="S59083"/>
</dbReference>
<protein>
    <submittedName>
        <fullName evidence="1">Putative orf66 protein</fullName>
    </submittedName>
</protein>
<organism evidence="1">
    <name type="scientific">Chondrus crispus</name>
    <name type="common">Carrageen Irish moss</name>
    <name type="synonym">Polymorpha crispa</name>
    <dbReference type="NCBI Taxonomy" id="2769"/>
    <lineage>
        <taxon>Eukaryota</taxon>
        <taxon>Rhodophyta</taxon>
        <taxon>Florideophyceae</taxon>
        <taxon>Rhodymeniophycidae</taxon>
        <taxon>Gigartinales</taxon>
        <taxon>Gigartinaceae</taxon>
        <taxon>Chondrus</taxon>
    </lineage>
</organism>
<reference evidence="1" key="3">
    <citation type="journal article" name="Plant Physiol.">
        <title>DNA sequence and secondary structure of the mitochondrial large subunit rRNA from the red alga Chondrus crispus.</title>
        <authorList>
            <person name="Leblanc C."/>
            <person name="Fontaine J.M."/>
            <person name="Boyen C."/>
            <person name="Loiseaux-de Goer S."/>
        </authorList>
    </citation>
    <scope>NUCLEOTIDE SEQUENCE</scope>
    <source>
        <tissue evidence="1">Apices</tissue>
    </source>
</reference>
<evidence type="ECO:0000313" key="1">
    <source>
        <dbReference type="EMBL" id="CAA87599.1"/>
    </source>
</evidence>
<dbReference type="AlphaFoldDB" id="Q36330"/>